<protein>
    <submittedName>
        <fullName evidence="7">AMP-binding enzyme</fullName>
    </submittedName>
</protein>
<accession>A0A9W7SVC3</accession>
<comment type="caution">
    <text evidence="7">The sequence shown here is derived from an EMBL/GenBank/DDBJ whole genome shotgun (WGS) entry which is preliminary data.</text>
</comment>
<dbReference type="InterPro" id="IPR020845">
    <property type="entry name" value="AMP-binding_CS"/>
</dbReference>
<evidence type="ECO:0000256" key="4">
    <source>
        <dbReference type="ARBA" id="ARBA00022840"/>
    </source>
</evidence>
<evidence type="ECO:0000256" key="3">
    <source>
        <dbReference type="ARBA" id="ARBA00022741"/>
    </source>
</evidence>
<evidence type="ECO:0000259" key="6">
    <source>
        <dbReference type="Pfam" id="PF00501"/>
    </source>
</evidence>
<comment type="similarity">
    <text evidence="1">Belongs to the ATP-dependent AMP-binding enzyme family.</text>
</comment>
<dbReference type="GO" id="GO:0035336">
    <property type="term" value="P:long-chain fatty-acyl-CoA metabolic process"/>
    <property type="evidence" value="ECO:0007669"/>
    <property type="project" value="TreeGrafter"/>
</dbReference>
<keyword evidence="8" id="KW-1185">Reference proteome</keyword>
<dbReference type="GO" id="GO:0005783">
    <property type="term" value="C:endoplasmic reticulum"/>
    <property type="evidence" value="ECO:0007669"/>
    <property type="project" value="TreeGrafter"/>
</dbReference>
<evidence type="ECO:0000313" key="8">
    <source>
        <dbReference type="Proteomes" id="UP001138500"/>
    </source>
</evidence>
<dbReference type="PANTHER" id="PTHR43272">
    <property type="entry name" value="LONG-CHAIN-FATTY-ACID--COA LIGASE"/>
    <property type="match status" value="1"/>
</dbReference>
<dbReference type="InterPro" id="IPR042099">
    <property type="entry name" value="ANL_N_sf"/>
</dbReference>
<dbReference type="GO" id="GO:0004467">
    <property type="term" value="F:long-chain fatty acid-CoA ligase activity"/>
    <property type="evidence" value="ECO:0007669"/>
    <property type="project" value="UniProtKB-EC"/>
</dbReference>
<reference evidence="7 8" key="1">
    <citation type="journal article" date="2018" name="IMA Fungus">
        <title>IMA Genome-F 10: Nine draft genome sequences of Claviceps purpurea s.lat., including C. arundinis, C. humidiphila, and C. cf. spartinae, pseudomolecules for the pitch canker pathogen Fusarium circinatum, draft genome of Davidsoniella eucalypti, Grosmannia galeiformis, Quambalaria eucalypti, and Teratosphaeria destructans.</title>
        <authorList>
            <person name="Wingfield B.D."/>
            <person name="Liu M."/>
            <person name="Nguyen H.D."/>
            <person name="Lane F.A."/>
            <person name="Morgan S.W."/>
            <person name="De Vos L."/>
            <person name="Wilken P.M."/>
            <person name="Duong T.A."/>
            <person name="Aylward J."/>
            <person name="Coetzee M.P."/>
            <person name="Dadej K."/>
            <person name="De Beer Z.W."/>
            <person name="Findlay W."/>
            <person name="Havenga M."/>
            <person name="Kolarik M."/>
            <person name="Menzies J.G."/>
            <person name="Naidoo K."/>
            <person name="Pochopski O."/>
            <person name="Shoukouhi P."/>
            <person name="Santana Q.C."/>
            <person name="Seifert K.A."/>
            <person name="Soal N."/>
            <person name="Steenkamp E.T."/>
            <person name="Tatham C.T."/>
            <person name="van der Nest M.A."/>
            <person name="Wingfield M.J."/>
        </authorList>
    </citation>
    <scope>NUCLEOTIDE SEQUENCE [LARGE SCALE GENOMIC DNA]</scope>
    <source>
        <strain evidence="7">CMW44962</strain>
    </source>
</reference>
<dbReference type="PANTHER" id="PTHR43272:SF83">
    <property type="entry name" value="ACYL-COA SYNTHETASE LONG-CHAIN, ISOFORM J"/>
    <property type="match status" value="1"/>
</dbReference>
<dbReference type="EMBL" id="RIBY02001057">
    <property type="protein sequence ID" value="KAH9833627.1"/>
    <property type="molecule type" value="Genomic_DNA"/>
</dbReference>
<dbReference type="Pfam" id="PF00501">
    <property type="entry name" value="AMP-binding"/>
    <property type="match status" value="1"/>
</dbReference>
<feature type="domain" description="AMP-dependent synthetase/ligase" evidence="6">
    <location>
        <begin position="160"/>
        <end position="584"/>
    </location>
</feature>
<gene>
    <name evidence="7" type="ORF">Tdes44962_MAKER08761</name>
</gene>
<dbReference type="InterPro" id="IPR000873">
    <property type="entry name" value="AMP-dep_synth/lig_dom"/>
</dbReference>
<reference evidence="7 8" key="2">
    <citation type="journal article" date="2021" name="Curr. Genet.">
        <title>Genetic response to nitrogen starvation in the aggressive Eucalyptus foliar pathogen Teratosphaeria destructans.</title>
        <authorList>
            <person name="Havenga M."/>
            <person name="Wingfield B.D."/>
            <person name="Wingfield M.J."/>
            <person name="Dreyer L.L."/>
            <person name="Roets F."/>
            <person name="Aylward J."/>
        </authorList>
    </citation>
    <scope>NUCLEOTIDE SEQUENCE [LARGE SCALE GENOMIC DNA]</scope>
    <source>
        <strain evidence="7">CMW44962</strain>
    </source>
</reference>
<evidence type="ECO:0000256" key="5">
    <source>
        <dbReference type="ARBA" id="ARBA00036813"/>
    </source>
</evidence>
<keyword evidence="3" id="KW-0547">Nucleotide-binding</keyword>
<proteinExistence type="inferred from homology"/>
<keyword evidence="2" id="KW-0436">Ligase</keyword>
<dbReference type="GO" id="GO:0005886">
    <property type="term" value="C:plasma membrane"/>
    <property type="evidence" value="ECO:0007669"/>
    <property type="project" value="TreeGrafter"/>
</dbReference>
<evidence type="ECO:0000256" key="1">
    <source>
        <dbReference type="ARBA" id="ARBA00006432"/>
    </source>
</evidence>
<dbReference type="PROSITE" id="PS00455">
    <property type="entry name" value="AMP_BINDING"/>
    <property type="match status" value="1"/>
</dbReference>
<dbReference type="SUPFAM" id="SSF56801">
    <property type="entry name" value="Acetyl-CoA synthetase-like"/>
    <property type="match status" value="1"/>
</dbReference>
<dbReference type="AlphaFoldDB" id="A0A9W7SVC3"/>
<dbReference type="Proteomes" id="UP001138500">
    <property type="component" value="Unassembled WGS sequence"/>
</dbReference>
<dbReference type="GO" id="GO:0005811">
    <property type="term" value="C:lipid droplet"/>
    <property type="evidence" value="ECO:0007669"/>
    <property type="project" value="TreeGrafter"/>
</dbReference>
<evidence type="ECO:0000256" key="2">
    <source>
        <dbReference type="ARBA" id="ARBA00022598"/>
    </source>
</evidence>
<dbReference type="OrthoDB" id="1700726at2759"/>
<dbReference type="Gene3D" id="3.40.50.12780">
    <property type="entry name" value="N-terminal domain of ligase-like"/>
    <property type="match status" value="1"/>
</dbReference>
<keyword evidence="4" id="KW-0067">ATP-binding</keyword>
<organism evidence="7 8">
    <name type="scientific">Teratosphaeria destructans</name>
    <dbReference type="NCBI Taxonomy" id="418781"/>
    <lineage>
        <taxon>Eukaryota</taxon>
        <taxon>Fungi</taxon>
        <taxon>Dikarya</taxon>
        <taxon>Ascomycota</taxon>
        <taxon>Pezizomycotina</taxon>
        <taxon>Dothideomycetes</taxon>
        <taxon>Dothideomycetidae</taxon>
        <taxon>Mycosphaerellales</taxon>
        <taxon>Teratosphaeriaceae</taxon>
        <taxon>Teratosphaeria</taxon>
    </lineage>
</organism>
<dbReference type="GO" id="GO:0005524">
    <property type="term" value="F:ATP binding"/>
    <property type="evidence" value="ECO:0007669"/>
    <property type="project" value="UniProtKB-KW"/>
</dbReference>
<name>A0A9W7SVC3_9PEZI</name>
<evidence type="ECO:0000313" key="7">
    <source>
        <dbReference type="EMBL" id="KAH9833627.1"/>
    </source>
</evidence>
<sequence length="762" mass="83776">MEAGHQRQLTLDTFTTVPMSYVDSWLQYFNLLPFEYSGQTYSQHEMSQVMGRQDLKTMVPQPKQYKRGPYTVEVEGVEKKEGETIPRRNIRTKDALLETPDPETKTIYDILRRSSKKFGNAKAVGKRKLIKVHEEEKKIKKIVDGKEQDVPKKWTYFELSAYNYFSFTEYEQLALKAGAGLRALGLQSPDRVHLFAATHPYWLATAHGAGSQSLPIVTAYDTLGEEGLKHSLQQTNAKAIFLDPHLLTKLIKPLQETKDIQHVIYNDDDAPTSKVEPEKVKADVKKLQDAHPHLTILSFSELLKKGEANPVDPTPPKPEDLCCIMYTSGSTGTPKGVLLTHKNVLAAIAGVDAIVGPYLGPGDGLLTYLPLAHILEFVFENACLYWGGTMGYGNPRTISDNSVRECRGDIAEFKPTILIGVPAVWETVKKGIVAKVSKMNPIVKNMFWGAMSAKSFMMDHSGYLPLAGVGASIVDSIVFKKIAEATGGRLRICMNGGGPVAKETQRFISMAIAPMIGGYGLTETAAMGALMDPLSWTDTALGEIPGSAEVKLVDFPDAGYFSTNKPFAQGEIWIRGASITKGYLNLEKETKESFTDDGWFKTGDIGEFDKDGNLRIIDRKKNLVKTLNGEYIALEKLESVYRSAPVVGNICVYAAQDKNKPIAIIIPNEPVLKQLAADNGVKGNGLEDLCHKDKVNAAVVKELQAAGRKGGLSGIEIIEGVVLADDEWTPQNGLVTSAQKLNRRGLVEKYKKEIEKAYGGSS</sequence>
<comment type="catalytic activity">
    <reaction evidence="5">
        <text>a long-chain fatty acid + ATP + CoA = a long-chain fatty acyl-CoA + AMP + diphosphate</text>
        <dbReference type="Rhea" id="RHEA:15421"/>
        <dbReference type="ChEBI" id="CHEBI:30616"/>
        <dbReference type="ChEBI" id="CHEBI:33019"/>
        <dbReference type="ChEBI" id="CHEBI:57287"/>
        <dbReference type="ChEBI" id="CHEBI:57560"/>
        <dbReference type="ChEBI" id="CHEBI:83139"/>
        <dbReference type="ChEBI" id="CHEBI:456215"/>
        <dbReference type="EC" id="6.2.1.3"/>
    </reaction>
</comment>